<protein>
    <recommendedName>
        <fullName evidence="6">SWIM-type domain-containing protein</fullName>
    </recommendedName>
</protein>
<evidence type="ECO:0000256" key="5">
    <source>
        <dbReference type="SAM" id="MobiDB-lite"/>
    </source>
</evidence>
<evidence type="ECO:0000313" key="8">
    <source>
        <dbReference type="Proteomes" id="UP000029120"/>
    </source>
</evidence>
<accession>A0A087GL94</accession>
<reference evidence="8" key="1">
    <citation type="journal article" date="2015" name="Nat. Plants">
        <title>Genome expansion of Arabis alpina linked with retrotransposition and reduced symmetric DNA methylation.</title>
        <authorList>
            <person name="Willing E.M."/>
            <person name="Rawat V."/>
            <person name="Mandakova T."/>
            <person name="Maumus F."/>
            <person name="James G.V."/>
            <person name="Nordstroem K.J."/>
            <person name="Becker C."/>
            <person name="Warthmann N."/>
            <person name="Chica C."/>
            <person name="Szarzynska B."/>
            <person name="Zytnicki M."/>
            <person name="Albani M.C."/>
            <person name="Kiefer C."/>
            <person name="Bergonzi S."/>
            <person name="Castaings L."/>
            <person name="Mateos J.L."/>
            <person name="Berns M.C."/>
            <person name="Bujdoso N."/>
            <person name="Piofczyk T."/>
            <person name="de Lorenzo L."/>
            <person name="Barrero-Sicilia C."/>
            <person name="Mateos I."/>
            <person name="Piednoel M."/>
            <person name="Hagmann J."/>
            <person name="Chen-Min-Tao R."/>
            <person name="Iglesias-Fernandez R."/>
            <person name="Schuster S.C."/>
            <person name="Alonso-Blanco C."/>
            <person name="Roudier F."/>
            <person name="Carbonero P."/>
            <person name="Paz-Ares J."/>
            <person name="Davis S.J."/>
            <person name="Pecinka A."/>
            <person name="Quesneville H."/>
            <person name="Colot V."/>
            <person name="Lysak M.A."/>
            <person name="Weigel D."/>
            <person name="Coupland G."/>
            <person name="Schneeberger K."/>
        </authorList>
    </citation>
    <scope>NUCLEOTIDE SEQUENCE [LARGE SCALE GENOMIC DNA]</scope>
    <source>
        <strain evidence="8">cv. Pajares</strain>
    </source>
</reference>
<dbReference type="InterPro" id="IPR007527">
    <property type="entry name" value="Znf_SWIM"/>
</dbReference>
<keyword evidence="2 4" id="KW-0863">Zinc-finger</keyword>
<feature type="domain" description="SWIM-type" evidence="6">
    <location>
        <begin position="37"/>
        <end position="69"/>
    </location>
</feature>
<evidence type="ECO:0000256" key="4">
    <source>
        <dbReference type="PROSITE-ProRule" id="PRU00325"/>
    </source>
</evidence>
<sequence>MPKREKYSHTTYVITYVVTPLEGDAFQVSESSKKKEWIVQLNDSTCTCGKFQSKKYPCPHALAVCEKLKINPLQYVDDYYTLERYYKTYASTFSPVPELSAWPEASGVPTLFPLPPLPDVSEDEEEKEEYWEEDYWEQEEEKEDEEKKCRRILSYTL</sequence>
<dbReference type="PROSITE" id="PS50966">
    <property type="entry name" value="ZF_SWIM"/>
    <property type="match status" value="1"/>
</dbReference>
<dbReference type="EMBL" id="CM002874">
    <property type="protein sequence ID" value="KFK30646.1"/>
    <property type="molecule type" value="Genomic_DNA"/>
</dbReference>
<feature type="region of interest" description="Disordered" evidence="5">
    <location>
        <begin position="113"/>
        <end position="145"/>
    </location>
</feature>
<evidence type="ECO:0000256" key="1">
    <source>
        <dbReference type="ARBA" id="ARBA00022723"/>
    </source>
</evidence>
<dbReference type="InterPro" id="IPR006564">
    <property type="entry name" value="Znf_PMZ"/>
</dbReference>
<dbReference type="Pfam" id="PF04434">
    <property type="entry name" value="SWIM"/>
    <property type="match status" value="1"/>
</dbReference>
<evidence type="ECO:0000256" key="2">
    <source>
        <dbReference type="ARBA" id="ARBA00022771"/>
    </source>
</evidence>
<feature type="compositionally biased region" description="Acidic residues" evidence="5">
    <location>
        <begin position="120"/>
        <end position="144"/>
    </location>
</feature>
<dbReference type="GO" id="GO:0008270">
    <property type="term" value="F:zinc ion binding"/>
    <property type="evidence" value="ECO:0007669"/>
    <property type="project" value="UniProtKB-KW"/>
</dbReference>
<dbReference type="OMA" id="EYWEEDY"/>
<evidence type="ECO:0000313" key="7">
    <source>
        <dbReference type="EMBL" id="KFK30646.1"/>
    </source>
</evidence>
<evidence type="ECO:0000256" key="3">
    <source>
        <dbReference type="ARBA" id="ARBA00022833"/>
    </source>
</evidence>
<dbReference type="SMART" id="SM00575">
    <property type="entry name" value="ZnF_PMZ"/>
    <property type="match status" value="1"/>
</dbReference>
<keyword evidence="3" id="KW-0862">Zinc</keyword>
<keyword evidence="1" id="KW-0479">Metal-binding</keyword>
<name>A0A087GL94_ARAAL</name>
<evidence type="ECO:0000259" key="6">
    <source>
        <dbReference type="PROSITE" id="PS50966"/>
    </source>
</evidence>
<dbReference type="Gramene" id="KFK30646">
    <property type="protein sequence ID" value="KFK30646"/>
    <property type="gene ID" value="AALP_AA6G009000"/>
</dbReference>
<organism evidence="7 8">
    <name type="scientific">Arabis alpina</name>
    <name type="common">Alpine rock-cress</name>
    <dbReference type="NCBI Taxonomy" id="50452"/>
    <lineage>
        <taxon>Eukaryota</taxon>
        <taxon>Viridiplantae</taxon>
        <taxon>Streptophyta</taxon>
        <taxon>Embryophyta</taxon>
        <taxon>Tracheophyta</taxon>
        <taxon>Spermatophyta</taxon>
        <taxon>Magnoliopsida</taxon>
        <taxon>eudicotyledons</taxon>
        <taxon>Gunneridae</taxon>
        <taxon>Pentapetalae</taxon>
        <taxon>rosids</taxon>
        <taxon>malvids</taxon>
        <taxon>Brassicales</taxon>
        <taxon>Brassicaceae</taxon>
        <taxon>Arabideae</taxon>
        <taxon>Arabis</taxon>
    </lineage>
</organism>
<proteinExistence type="predicted"/>
<dbReference type="Proteomes" id="UP000029120">
    <property type="component" value="Chromosome 6"/>
</dbReference>
<gene>
    <name evidence="7" type="ordered locus">AALP_Aa6g009000</name>
</gene>
<keyword evidence="8" id="KW-1185">Reference proteome</keyword>
<dbReference type="OrthoDB" id="1113872at2759"/>
<dbReference type="AlphaFoldDB" id="A0A087GL94"/>